<dbReference type="Proteomes" id="UP000254589">
    <property type="component" value="Unassembled WGS sequence"/>
</dbReference>
<dbReference type="Pfam" id="PF05016">
    <property type="entry name" value="ParE_toxin"/>
    <property type="match status" value="1"/>
</dbReference>
<accession>A0AAJ5D0Q8</accession>
<dbReference type="RefSeq" id="WP_084072389.1">
    <property type="nucleotide sequence ID" value="NZ_CP010310.2"/>
</dbReference>
<keyword evidence="2" id="KW-1277">Toxin-antitoxin system</keyword>
<proteinExistence type="inferred from homology"/>
<evidence type="ECO:0000313" key="4">
    <source>
        <dbReference type="Proteomes" id="UP000254589"/>
    </source>
</evidence>
<organism evidence="3 4">
    <name type="scientific">Pandoraea pulmonicola</name>
    <dbReference type="NCBI Taxonomy" id="93221"/>
    <lineage>
        <taxon>Bacteria</taxon>
        <taxon>Pseudomonadati</taxon>
        <taxon>Pseudomonadota</taxon>
        <taxon>Betaproteobacteria</taxon>
        <taxon>Burkholderiales</taxon>
        <taxon>Burkholderiaceae</taxon>
        <taxon>Pandoraea</taxon>
    </lineage>
</organism>
<reference evidence="3 4" key="1">
    <citation type="submission" date="2018-06" db="EMBL/GenBank/DDBJ databases">
        <authorList>
            <consortium name="Pathogen Informatics"/>
            <person name="Doyle S."/>
        </authorList>
    </citation>
    <scope>NUCLEOTIDE SEQUENCE [LARGE SCALE GENOMIC DNA]</scope>
    <source>
        <strain evidence="3 4">NCTC13159</strain>
    </source>
</reference>
<dbReference type="InterPro" id="IPR051803">
    <property type="entry name" value="TA_system_RelE-like_toxin"/>
</dbReference>
<protein>
    <submittedName>
        <fullName evidence="3">Plasmid stabilisation system protein</fullName>
    </submittedName>
</protein>
<dbReference type="InterPro" id="IPR007712">
    <property type="entry name" value="RelE/ParE_toxin"/>
</dbReference>
<gene>
    <name evidence="3" type="ORF">NCTC13159_02302</name>
</gene>
<dbReference type="Gene3D" id="3.30.2310.20">
    <property type="entry name" value="RelE-like"/>
    <property type="match status" value="1"/>
</dbReference>
<dbReference type="PANTHER" id="PTHR33755:SF7">
    <property type="entry name" value="TOXIN MODULE OF TOXIN-ANTITOXIN SYSTEM RELE_STBE FAMILY"/>
    <property type="match status" value="1"/>
</dbReference>
<comment type="caution">
    <text evidence="3">The sequence shown here is derived from an EMBL/GenBank/DDBJ whole genome shotgun (WGS) entry which is preliminary data.</text>
</comment>
<dbReference type="EMBL" id="UGSJ01000001">
    <property type="protein sequence ID" value="SUA90815.1"/>
    <property type="molecule type" value="Genomic_DNA"/>
</dbReference>
<evidence type="ECO:0000256" key="1">
    <source>
        <dbReference type="ARBA" id="ARBA00006226"/>
    </source>
</evidence>
<comment type="similarity">
    <text evidence="1">Belongs to the RelE toxin family.</text>
</comment>
<evidence type="ECO:0000313" key="3">
    <source>
        <dbReference type="EMBL" id="SUA90815.1"/>
    </source>
</evidence>
<name>A0AAJ5D0Q8_PANPU</name>
<evidence type="ECO:0000256" key="2">
    <source>
        <dbReference type="ARBA" id="ARBA00022649"/>
    </source>
</evidence>
<dbReference type="PANTHER" id="PTHR33755">
    <property type="entry name" value="TOXIN PARE1-RELATED"/>
    <property type="match status" value="1"/>
</dbReference>
<dbReference type="AlphaFoldDB" id="A0AAJ5D0Q8"/>
<dbReference type="InterPro" id="IPR035093">
    <property type="entry name" value="RelE/ParE_toxin_dom_sf"/>
</dbReference>
<sequence length="100" mass="11726">MTVTIRWSEYALRERVIIWNQLSNVSPSAALSLNRSVERALRNLRAFPAMGRPHRIGNTRVLVPHRHYRMIYQFKESAVTILSLHNVNRRWPPGGYPFND</sequence>